<dbReference type="SUPFAM" id="SSF47413">
    <property type="entry name" value="lambda repressor-like DNA-binding domains"/>
    <property type="match status" value="1"/>
</dbReference>
<reference evidence="2 3" key="1">
    <citation type="submission" date="2018-06" db="EMBL/GenBank/DDBJ databases">
        <title>Draft genome sequence of Burkholderia reimsis strain BE51 isolated from a French agricultural soil.</title>
        <authorList>
            <person name="Esmaeel Q."/>
        </authorList>
    </citation>
    <scope>NUCLEOTIDE SEQUENCE [LARGE SCALE GENOMIC DNA]</scope>
    <source>
        <strain evidence="2 3">BE51</strain>
    </source>
</reference>
<dbReference type="EMBL" id="QMFZ01000019">
    <property type="protein sequence ID" value="RBB37272.1"/>
    <property type="molecule type" value="Genomic_DNA"/>
</dbReference>
<dbReference type="GO" id="GO:0003677">
    <property type="term" value="F:DNA binding"/>
    <property type="evidence" value="ECO:0007669"/>
    <property type="project" value="InterPro"/>
</dbReference>
<dbReference type="InterPro" id="IPR010982">
    <property type="entry name" value="Lambda_DNA-bd_dom_sf"/>
</dbReference>
<dbReference type="Proteomes" id="UP000252458">
    <property type="component" value="Unassembled WGS sequence"/>
</dbReference>
<evidence type="ECO:0000313" key="3">
    <source>
        <dbReference type="Proteomes" id="UP000252458"/>
    </source>
</evidence>
<accession>A0A365QRL2</accession>
<sequence length="134" mass="14613">MTDFGKFVRARRKVLKLTQTELARRLGVDDAYVSAIERGVRTPGDVVFIDQLGRALALDIDGRLELEEVAESSKRLLRLSDPLPLYKYRVIAALVGDQALTEADMETIAKVHAAIVQIRNATASTASIDSGGAM</sequence>
<comment type="caution">
    <text evidence="2">The sequence shown here is derived from an EMBL/GenBank/DDBJ whole genome shotgun (WGS) entry which is preliminary data.</text>
</comment>
<proteinExistence type="predicted"/>
<name>A0A365QRL2_9BURK</name>
<organism evidence="2 3">
    <name type="scientific">Burkholderia reimsis</name>
    <dbReference type="NCBI Taxonomy" id="2234132"/>
    <lineage>
        <taxon>Bacteria</taxon>
        <taxon>Pseudomonadati</taxon>
        <taxon>Pseudomonadota</taxon>
        <taxon>Betaproteobacteria</taxon>
        <taxon>Burkholderiales</taxon>
        <taxon>Burkholderiaceae</taxon>
        <taxon>Burkholderia</taxon>
    </lineage>
</organism>
<protein>
    <submittedName>
        <fullName evidence="2">XRE family transcriptional regulator</fullName>
    </submittedName>
</protein>
<evidence type="ECO:0000259" key="1">
    <source>
        <dbReference type="PROSITE" id="PS50943"/>
    </source>
</evidence>
<dbReference type="SMART" id="SM00530">
    <property type="entry name" value="HTH_XRE"/>
    <property type="match status" value="1"/>
</dbReference>
<dbReference type="Pfam" id="PF13560">
    <property type="entry name" value="HTH_31"/>
    <property type="match status" value="1"/>
</dbReference>
<dbReference type="AlphaFoldDB" id="A0A365QRL2"/>
<dbReference type="RefSeq" id="WP_113046433.1">
    <property type="nucleotide sequence ID" value="NZ_QMFZ01000019.1"/>
</dbReference>
<dbReference type="InterPro" id="IPR001387">
    <property type="entry name" value="Cro/C1-type_HTH"/>
</dbReference>
<gene>
    <name evidence="2" type="ORF">DPV79_21550</name>
</gene>
<dbReference type="PROSITE" id="PS50943">
    <property type="entry name" value="HTH_CROC1"/>
    <property type="match status" value="1"/>
</dbReference>
<dbReference type="CDD" id="cd00093">
    <property type="entry name" value="HTH_XRE"/>
    <property type="match status" value="1"/>
</dbReference>
<feature type="domain" description="HTH cro/C1-type" evidence="1">
    <location>
        <begin position="8"/>
        <end position="63"/>
    </location>
</feature>
<keyword evidence="3" id="KW-1185">Reference proteome</keyword>
<evidence type="ECO:0000313" key="2">
    <source>
        <dbReference type="EMBL" id="RBB37272.1"/>
    </source>
</evidence>
<dbReference type="Gene3D" id="1.10.260.40">
    <property type="entry name" value="lambda repressor-like DNA-binding domains"/>
    <property type="match status" value="1"/>
</dbReference>